<evidence type="ECO:0000256" key="3">
    <source>
        <dbReference type="ARBA" id="ARBA00011738"/>
    </source>
</evidence>
<comment type="similarity">
    <text evidence="2">Belongs to the class-I pyridoxal-phosphate-dependent aminotransferase family.</text>
</comment>
<comment type="cofactor">
    <cofactor evidence="1">
        <name>pyridoxal 5'-phosphate</name>
        <dbReference type="ChEBI" id="CHEBI:597326"/>
    </cofactor>
</comment>
<dbReference type="Gene3D" id="3.40.640.10">
    <property type="entry name" value="Type I PLP-dependent aspartate aminotransferase-like (Major domain)"/>
    <property type="match status" value="1"/>
</dbReference>
<evidence type="ECO:0000256" key="1">
    <source>
        <dbReference type="ARBA" id="ARBA00001933"/>
    </source>
</evidence>
<comment type="subunit">
    <text evidence="3">Homodimer.</text>
</comment>
<dbReference type="Proteomes" id="UP000766486">
    <property type="component" value="Unassembled WGS sequence"/>
</dbReference>
<dbReference type="PROSITE" id="PS00105">
    <property type="entry name" value="AA_TRANSFER_CLASS_1"/>
    <property type="match status" value="1"/>
</dbReference>
<dbReference type="PANTHER" id="PTHR11879:SF22">
    <property type="entry name" value="ASPARTATE AMINOTRANSFERASE, MITOCHONDRIAL"/>
    <property type="match status" value="1"/>
</dbReference>
<evidence type="ECO:0000313" key="11">
    <source>
        <dbReference type="Proteomes" id="UP000766486"/>
    </source>
</evidence>
<dbReference type="InterPro" id="IPR015424">
    <property type="entry name" value="PyrdxlP-dep_Trfase"/>
</dbReference>
<evidence type="ECO:0000313" key="10">
    <source>
        <dbReference type="EMBL" id="VUC23943.1"/>
    </source>
</evidence>
<dbReference type="EC" id="2.6.1.1" evidence="4"/>
<reference evidence="10 11" key="1">
    <citation type="submission" date="2019-06" db="EMBL/GenBank/DDBJ databases">
        <authorList>
            <person name="Broberg M."/>
        </authorList>
    </citation>
    <scope>NUCLEOTIDE SEQUENCE [LARGE SCALE GENOMIC DNA]</scope>
</reference>
<accession>A0ABY6U0Z3</accession>
<dbReference type="SUPFAM" id="SSF53383">
    <property type="entry name" value="PLP-dependent transferases"/>
    <property type="match status" value="1"/>
</dbReference>
<evidence type="ECO:0000256" key="8">
    <source>
        <dbReference type="ARBA" id="ARBA00049185"/>
    </source>
</evidence>
<evidence type="ECO:0000256" key="6">
    <source>
        <dbReference type="ARBA" id="ARBA00022679"/>
    </source>
</evidence>
<evidence type="ECO:0000256" key="2">
    <source>
        <dbReference type="ARBA" id="ARBA00007441"/>
    </source>
</evidence>
<protein>
    <recommendedName>
        <fullName evidence="4">aspartate transaminase</fullName>
        <ecNumber evidence="4">2.6.1.1</ecNumber>
    </recommendedName>
</protein>
<gene>
    <name evidence="10" type="ORF">CLO192961_LOCUS130581</name>
</gene>
<dbReference type="InterPro" id="IPR015421">
    <property type="entry name" value="PyrdxlP-dep_Trfase_major"/>
</dbReference>
<feature type="domain" description="Aminotransferase class I/classII large" evidence="9">
    <location>
        <begin position="62"/>
        <end position="106"/>
    </location>
</feature>
<proteinExistence type="inferred from homology"/>
<evidence type="ECO:0000256" key="7">
    <source>
        <dbReference type="ARBA" id="ARBA00022898"/>
    </source>
</evidence>
<sequence>AKQILQSGPSANHEDLPISGHPQFLDVAWDILVDSTAEGPLPAQGPTTLTPYYASVRHRLRFATGDLGEEAWAVRQFVRNTSTEFVVAQSFSKNFGLYGERIGALHVIQSPRLVETVLRDETLKQQWLCDIAQKSNRMRSMRKRLVEGLKALKTSGSIADWHVLHTSSKPGIGFGFAGEKPRVYTAFTADFIQRMYVATFAQLIPIYGSQMTLVTEHNVDHVVKSSHKVIIGAFVLGHPSKDAAYNGR</sequence>
<dbReference type="PANTHER" id="PTHR11879">
    <property type="entry name" value="ASPARTATE AMINOTRANSFERASE"/>
    <property type="match status" value="1"/>
</dbReference>
<dbReference type="Pfam" id="PF00155">
    <property type="entry name" value="Aminotran_1_2"/>
    <property type="match status" value="1"/>
</dbReference>
<evidence type="ECO:0000256" key="5">
    <source>
        <dbReference type="ARBA" id="ARBA00022576"/>
    </source>
</evidence>
<keyword evidence="7" id="KW-0663">Pyridoxal phosphate</keyword>
<keyword evidence="6" id="KW-0808">Transferase</keyword>
<keyword evidence="11" id="KW-1185">Reference proteome</keyword>
<dbReference type="InterPro" id="IPR000796">
    <property type="entry name" value="Asp_trans"/>
</dbReference>
<dbReference type="EMBL" id="CABFNS010000714">
    <property type="protein sequence ID" value="VUC23943.1"/>
    <property type="molecule type" value="Genomic_DNA"/>
</dbReference>
<comment type="catalytic activity">
    <reaction evidence="8">
        <text>L-aspartate + 2-oxoglutarate = oxaloacetate + L-glutamate</text>
        <dbReference type="Rhea" id="RHEA:21824"/>
        <dbReference type="ChEBI" id="CHEBI:16452"/>
        <dbReference type="ChEBI" id="CHEBI:16810"/>
        <dbReference type="ChEBI" id="CHEBI:29985"/>
        <dbReference type="ChEBI" id="CHEBI:29991"/>
        <dbReference type="EC" id="2.6.1.1"/>
    </reaction>
</comment>
<evidence type="ECO:0000256" key="4">
    <source>
        <dbReference type="ARBA" id="ARBA00012753"/>
    </source>
</evidence>
<organism evidence="10 11">
    <name type="scientific">Bionectria ochroleuca</name>
    <name type="common">Gliocladium roseum</name>
    <dbReference type="NCBI Taxonomy" id="29856"/>
    <lineage>
        <taxon>Eukaryota</taxon>
        <taxon>Fungi</taxon>
        <taxon>Dikarya</taxon>
        <taxon>Ascomycota</taxon>
        <taxon>Pezizomycotina</taxon>
        <taxon>Sordariomycetes</taxon>
        <taxon>Hypocreomycetidae</taxon>
        <taxon>Hypocreales</taxon>
        <taxon>Bionectriaceae</taxon>
        <taxon>Clonostachys</taxon>
    </lineage>
</organism>
<dbReference type="InterPro" id="IPR004839">
    <property type="entry name" value="Aminotransferase_I/II_large"/>
</dbReference>
<evidence type="ECO:0000259" key="9">
    <source>
        <dbReference type="Pfam" id="PF00155"/>
    </source>
</evidence>
<name>A0ABY6U0Z3_BIOOC</name>
<keyword evidence="5" id="KW-0032">Aminotransferase</keyword>
<feature type="non-terminal residue" evidence="10">
    <location>
        <position position="1"/>
    </location>
</feature>
<comment type="caution">
    <text evidence="10">The sequence shown here is derived from an EMBL/GenBank/DDBJ whole genome shotgun (WGS) entry which is preliminary data.</text>
</comment>
<dbReference type="InterPro" id="IPR004838">
    <property type="entry name" value="NHTrfase_class1_PyrdxlP-BS"/>
</dbReference>